<reference evidence="1 2" key="1">
    <citation type="journal article" date="2019" name="J Genomics">
        <title>The Draft Genome of a Hydrogen-producing Cyanobacterium, Arthrospira platensis NIES-46.</title>
        <authorList>
            <person name="Suzuki S."/>
            <person name="Yamaguchi H."/>
            <person name="Kawachi M."/>
        </authorList>
    </citation>
    <scope>NUCLEOTIDE SEQUENCE [LARGE SCALE GENOMIC DNA]</scope>
    <source>
        <strain evidence="1 2">NIES-46</strain>
    </source>
</reference>
<dbReference type="EMBL" id="BIMW01000229">
    <property type="protein sequence ID" value="GCE96681.1"/>
    <property type="molecule type" value="Genomic_DNA"/>
</dbReference>
<gene>
    <name evidence="1" type="ORF">NIES46_47530</name>
</gene>
<sequence>MFGKGISGDFQNFNDRDWGYSQGDKELMAVRFCIEKYETEFQGKKREYNPTMPELALLKLIQSDTGLTDGSMMFTATINLGQAAVRPANKILSSEPGDDIEIERVNLFYIEDIAPFDSNIAGYSAADIDTFI</sequence>
<dbReference type="Proteomes" id="UP000326169">
    <property type="component" value="Unassembled WGS sequence"/>
</dbReference>
<evidence type="ECO:0000313" key="1">
    <source>
        <dbReference type="EMBL" id="GCE96681.1"/>
    </source>
</evidence>
<proteinExistence type="predicted"/>
<comment type="caution">
    <text evidence="1">The sequence shown here is derived from an EMBL/GenBank/DDBJ whole genome shotgun (WGS) entry which is preliminary data.</text>
</comment>
<name>A0A5M3TEY3_LIMPL</name>
<keyword evidence="2" id="KW-1185">Reference proteome</keyword>
<evidence type="ECO:0000313" key="2">
    <source>
        <dbReference type="Proteomes" id="UP000326169"/>
    </source>
</evidence>
<organism evidence="1 2">
    <name type="scientific">Limnospira platensis NIES-46</name>
    <dbReference type="NCBI Taxonomy" id="1236695"/>
    <lineage>
        <taxon>Bacteria</taxon>
        <taxon>Bacillati</taxon>
        <taxon>Cyanobacteriota</taxon>
        <taxon>Cyanophyceae</taxon>
        <taxon>Oscillatoriophycideae</taxon>
        <taxon>Oscillatoriales</taxon>
        <taxon>Sirenicapillariaceae</taxon>
        <taxon>Limnospira</taxon>
    </lineage>
</organism>
<accession>A0A5M3TEY3</accession>
<protein>
    <submittedName>
        <fullName evidence="1">Uncharacterized protein</fullName>
    </submittedName>
</protein>